<keyword evidence="2" id="KW-1185">Reference proteome</keyword>
<gene>
    <name evidence="1" type="ORF">QO011_005576</name>
</gene>
<dbReference type="EMBL" id="JAUSVX010000012">
    <property type="protein sequence ID" value="MDQ0472547.1"/>
    <property type="molecule type" value="Genomic_DNA"/>
</dbReference>
<proteinExistence type="predicted"/>
<evidence type="ECO:0000313" key="1">
    <source>
        <dbReference type="EMBL" id="MDQ0472547.1"/>
    </source>
</evidence>
<sequence>MPSKCGAPARRPIDFPAVFPHKPGEFGAALWVRSRPVHFARGAVFVFEGLDSPCRISELRPRAGSGILRTINTRRRAWIEAKIPRPTACNSIARHPAANAETVP</sequence>
<reference evidence="1 2" key="1">
    <citation type="submission" date="2023-07" db="EMBL/GenBank/DDBJ databases">
        <title>Genomic Encyclopedia of Type Strains, Phase IV (KMG-IV): sequencing the most valuable type-strain genomes for metagenomic binning, comparative biology and taxonomic classification.</title>
        <authorList>
            <person name="Goeker M."/>
        </authorList>
    </citation>
    <scope>NUCLEOTIDE SEQUENCE [LARGE SCALE GENOMIC DNA]</scope>
    <source>
        <strain evidence="1 2">DSM 19619</strain>
    </source>
</reference>
<accession>A0ABU0JHG4</accession>
<dbReference type="Proteomes" id="UP001242480">
    <property type="component" value="Unassembled WGS sequence"/>
</dbReference>
<evidence type="ECO:0000313" key="2">
    <source>
        <dbReference type="Proteomes" id="UP001242480"/>
    </source>
</evidence>
<organism evidence="1 2">
    <name type="scientific">Labrys wisconsinensis</name>
    <dbReference type="NCBI Taxonomy" id="425677"/>
    <lineage>
        <taxon>Bacteria</taxon>
        <taxon>Pseudomonadati</taxon>
        <taxon>Pseudomonadota</taxon>
        <taxon>Alphaproteobacteria</taxon>
        <taxon>Hyphomicrobiales</taxon>
        <taxon>Xanthobacteraceae</taxon>
        <taxon>Labrys</taxon>
    </lineage>
</organism>
<comment type="caution">
    <text evidence="1">The sequence shown here is derived from an EMBL/GenBank/DDBJ whole genome shotgun (WGS) entry which is preliminary data.</text>
</comment>
<name>A0ABU0JHG4_9HYPH</name>
<protein>
    <submittedName>
        <fullName evidence="1">Uncharacterized protein</fullName>
    </submittedName>
</protein>